<accession>A0A151I8E1</accession>
<name>A0A151I8E1_9HYME</name>
<dbReference type="GO" id="GO:0003677">
    <property type="term" value="F:DNA binding"/>
    <property type="evidence" value="ECO:0007669"/>
    <property type="project" value="UniProtKB-UniRule"/>
</dbReference>
<evidence type="ECO:0000256" key="4">
    <source>
        <dbReference type="ARBA" id="ARBA00023125"/>
    </source>
</evidence>
<keyword evidence="3" id="KW-0862">Zinc</keyword>
<dbReference type="GO" id="GO:0008270">
    <property type="term" value="F:zinc ion binding"/>
    <property type="evidence" value="ECO:0007669"/>
    <property type="project" value="UniProtKB-KW"/>
</dbReference>
<evidence type="ECO:0000256" key="3">
    <source>
        <dbReference type="ARBA" id="ARBA00022833"/>
    </source>
</evidence>
<reference evidence="7 8" key="1">
    <citation type="submission" date="2016-03" db="EMBL/GenBank/DDBJ databases">
        <title>Cyphomyrmex costatus WGS genome.</title>
        <authorList>
            <person name="Nygaard S."/>
            <person name="Hu H."/>
            <person name="Boomsma J."/>
            <person name="Zhang G."/>
        </authorList>
    </citation>
    <scope>NUCLEOTIDE SEQUENCE [LARGE SCALE GENOMIC DNA]</scope>
    <source>
        <strain evidence="7">MS0001</strain>
        <tissue evidence="7">Whole body</tissue>
    </source>
</reference>
<dbReference type="PROSITE" id="PS50950">
    <property type="entry name" value="ZF_THAP"/>
    <property type="match status" value="1"/>
</dbReference>
<keyword evidence="4 5" id="KW-0238">DNA-binding</keyword>
<organism evidence="7 8">
    <name type="scientific">Cyphomyrmex costatus</name>
    <dbReference type="NCBI Taxonomy" id="456900"/>
    <lineage>
        <taxon>Eukaryota</taxon>
        <taxon>Metazoa</taxon>
        <taxon>Ecdysozoa</taxon>
        <taxon>Arthropoda</taxon>
        <taxon>Hexapoda</taxon>
        <taxon>Insecta</taxon>
        <taxon>Pterygota</taxon>
        <taxon>Neoptera</taxon>
        <taxon>Endopterygota</taxon>
        <taxon>Hymenoptera</taxon>
        <taxon>Apocrita</taxon>
        <taxon>Aculeata</taxon>
        <taxon>Formicoidea</taxon>
        <taxon>Formicidae</taxon>
        <taxon>Myrmicinae</taxon>
        <taxon>Cyphomyrmex</taxon>
    </lineage>
</organism>
<keyword evidence="8" id="KW-1185">Reference proteome</keyword>
<dbReference type="EMBL" id="KQ978366">
    <property type="protein sequence ID" value="KYM94602.1"/>
    <property type="molecule type" value="Genomic_DNA"/>
</dbReference>
<gene>
    <name evidence="7" type="ORF">ALC62_14775</name>
</gene>
<keyword evidence="1" id="KW-0479">Metal-binding</keyword>
<protein>
    <recommendedName>
        <fullName evidence="6">THAP-type domain-containing protein</fullName>
    </recommendedName>
</protein>
<evidence type="ECO:0000256" key="5">
    <source>
        <dbReference type="PROSITE-ProRule" id="PRU00309"/>
    </source>
</evidence>
<feature type="domain" description="THAP-type" evidence="6">
    <location>
        <begin position="1"/>
        <end position="57"/>
    </location>
</feature>
<sequence length="74" mass="8853">MYYRAIIWAKAVMRNDLIPKVEKLYESQRLCAAHFQDKDFTNYLKNRLLANAIPTMFQSLQDENLTQENGMIYY</sequence>
<dbReference type="Proteomes" id="UP000078542">
    <property type="component" value="Unassembled WGS sequence"/>
</dbReference>
<dbReference type="InterPro" id="IPR006612">
    <property type="entry name" value="THAP_Znf"/>
</dbReference>
<evidence type="ECO:0000259" key="6">
    <source>
        <dbReference type="PROSITE" id="PS50950"/>
    </source>
</evidence>
<evidence type="ECO:0000313" key="7">
    <source>
        <dbReference type="EMBL" id="KYM94602.1"/>
    </source>
</evidence>
<dbReference type="AlphaFoldDB" id="A0A151I8E1"/>
<dbReference type="Pfam" id="PF05485">
    <property type="entry name" value="THAP"/>
    <property type="match status" value="1"/>
</dbReference>
<keyword evidence="2 5" id="KW-0863">Zinc-finger</keyword>
<evidence type="ECO:0000256" key="2">
    <source>
        <dbReference type="ARBA" id="ARBA00022771"/>
    </source>
</evidence>
<evidence type="ECO:0000256" key="1">
    <source>
        <dbReference type="ARBA" id="ARBA00022723"/>
    </source>
</evidence>
<evidence type="ECO:0000313" key="8">
    <source>
        <dbReference type="Proteomes" id="UP000078542"/>
    </source>
</evidence>
<dbReference type="SUPFAM" id="SSF57716">
    <property type="entry name" value="Glucocorticoid receptor-like (DNA-binding domain)"/>
    <property type="match status" value="1"/>
</dbReference>
<proteinExistence type="predicted"/>